<keyword evidence="1" id="KW-0472">Membrane</keyword>
<evidence type="ECO:0000313" key="4">
    <source>
        <dbReference type="Proteomes" id="UP000007306"/>
    </source>
</evidence>
<dbReference type="PANTHER" id="PTHR33075">
    <property type="entry name" value="OS02G0499800 PROTEIN"/>
    <property type="match status" value="1"/>
</dbReference>
<sequence length="175" mass="19800">GRGSLFMLEVTSASRGLTSLSHSALLGAMKTFVWPLLSQSPWSKTGIIIEPSLPTSFMMNFTTRDALVLSPPEFYDGVHSVTFVNHDQGPNWRAANFHREGWFMFLDFPLDFFDRHHVHLAVASFGRFYKFPPKRTSPLLVLSQALMMQLMMTPMLAMFGSLATLVMRELEVGIR</sequence>
<evidence type="ECO:0000313" key="3">
    <source>
        <dbReference type="EnsemblPlants" id="ORGLA04G0047000.1"/>
    </source>
</evidence>
<dbReference type="InterPro" id="IPR056018">
    <property type="entry name" value="DUF7597"/>
</dbReference>
<dbReference type="Gramene" id="ORGLA04G0047000.1">
    <property type="protein sequence ID" value="ORGLA04G0047000.1"/>
    <property type="gene ID" value="ORGLA04G0047000"/>
</dbReference>
<reference evidence="3" key="1">
    <citation type="submission" date="2015-06" db="UniProtKB">
        <authorList>
            <consortium name="EnsemblPlants"/>
        </authorList>
    </citation>
    <scope>IDENTIFICATION</scope>
</reference>
<evidence type="ECO:0000256" key="1">
    <source>
        <dbReference type="SAM" id="Phobius"/>
    </source>
</evidence>
<dbReference type="Pfam" id="PF24530">
    <property type="entry name" value="DUF7597"/>
    <property type="match status" value="1"/>
</dbReference>
<evidence type="ECO:0000259" key="2">
    <source>
        <dbReference type="Pfam" id="PF24530"/>
    </source>
</evidence>
<keyword evidence="4" id="KW-1185">Reference proteome</keyword>
<proteinExistence type="predicted"/>
<keyword evidence="1" id="KW-0812">Transmembrane</keyword>
<dbReference type="HOGENOM" id="CLU_1536422_0_0_1"/>
<organism evidence="3 4">
    <name type="scientific">Oryza glaberrima</name>
    <name type="common">African rice</name>
    <dbReference type="NCBI Taxonomy" id="4538"/>
    <lineage>
        <taxon>Eukaryota</taxon>
        <taxon>Viridiplantae</taxon>
        <taxon>Streptophyta</taxon>
        <taxon>Embryophyta</taxon>
        <taxon>Tracheophyta</taxon>
        <taxon>Spermatophyta</taxon>
        <taxon>Magnoliopsida</taxon>
        <taxon>Liliopsida</taxon>
        <taxon>Poales</taxon>
        <taxon>Poaceae</taxon>
        <taxon>BOP clade</taxon>
        <taxon>Oryzoideae</taxon>
        <taxon>Oryzeae</taxon>
        <taxon>Oryzinae</taxon>
        <taxon>Oryza</taxon>
    </lineage>
</organism>
<protein>
    <recommendedName>
        <fullName evidence="2">DUF7597 domain-containing protein</fullName>
    </recommendedName>
</protein>
<dbReference type="Proteomes" id="UP000007306">
    <property type="component" value="Chromosome 4"/>
</dbReference>
<dbReference type="PANTHER" id="PTHR33075:SF7">
    <property type="entry name" value="OS02G0303350 PROTEIN"/>
    <property type="match status" value="1"/>
</dbReference>
<dbReference type="EnsemblPlants" id="ORGLA04G0047000.1">
    <property type="protein sequence ID" value="ORGLA04G0047000.1"/>
    <property type="gene ID" value="ORGLA04G0047000"/>
</dbReference>
<accession>I1PJV1</accession>
<name>I1PJV1_ORYGL</name>
<keyword evidence="1" id="KW-1133">Transmembrane helix</keyword>
<reference evidence="3 4" key="2">
    <citation type="submission" date="2018-04" db="EMBL/GenBank/DDBJ databases">
        <title>OglaRS2 (Oryza glaberrima Reference Sequence Version 2).</title>
        <authorList>
            <person name="Zhang J."/>
            <person name="Kudrna D."/>
            <person name="Lee S."/>
            <person name="Talag J."/>
            <person name="Rajasekar S."/>
            <person name="Wing R.A."/>
        </authorList>
    </citation>
    <scope>NUCLEOTIDE SEQUENCE [LARGE SCALE GENOMIC DNA]</scope>
    <source>
        <strain evidence="3 4">cv. IRGC 96717</strain>
    </source>
</reference>
<feature type="transmembrane region" description="Helical" evidence="1">
    <location>
        <begin position="146"/>
        <end position="167"/>
    </location>
</feature>
<feature type="domain" description="DUF7597" evidence="2">
    <location>
        <begin position="59"/>
        <end position="95"/>
    </location>
</feature>
<dbReference type="AlphaFoldDB" id="I1PJV1"/>